<comment type="caution">
    <text evidence="2">The sequence shown here is derived from an EMBL/GenBank/DDBJ whole genome shotgun (WGS) entry which is preliminary data.</text>
</comment>
<dbReference type="Proteomes" id="UP000265691">
    <property type="component" value="Unassembled WGS sequence"/>
</dbReference>
<feature type="domain" description="Glycosyl transferase family 25" evidence="1">
    <location>
        <begin position="864"/>
        <end position="1057"/>
    </location>
</feature>
<keyword evidence="3" id="KW-1185">Reference proteome</keyword>
<proteinExistence type="predicted"/>
<sequence length="1365" mass="157986">MKKPLARAYLITDLHGDKANALSAQQTDSDYLIKFAAVDTLKFSSKQREHLIDLEAYNNFYHVKVDYALEKLNAAVNHLRLWQAIVQDQAIADDEWVVVVESGTILAHDWVRRVQLMAAQLQDTGVQVVSLTNNHIQDFAPHAPEELSDLLVYFRDHVVYEINDPVKQLVSSYNLLVNHEQAQQKVYGTYNFKMTGSGAYLIRKQALRKICQESVDVEQVLAQLMAGQTPTVPADKRKVCWNVESWHEYFEYLVGSHAYAIPMLGVEGYNAEQKFVYRPHLNAKTIAENICRYSSTQIRAQDVAQVKEELQTLQKHQQELNPEQANLLKETTVLTGDTLLPSMGYDYLSKVRKYVIAEPGMFAWQNLASLNEFFSQAKTDDFRIHYYPQNNDAEYLKFLQFHRLTFKPNSVPHHLPLDEYRQNYVWGQLIAQIIADPTLGEQDWVMITKDNQLFTLDWYNKLNQYLEVTLNTYPNASVMLLADGRGEDFSHLSQEQLEKAGVLPQGDILSWEGKRLEPLHLLNSIEAKAQADYQIKHNLSLSYNLNMRVDNELADFSQAPEGTIYLGSNEQLGGSLNIPPELYPALGKERESLEPELAQLVNLYWQITDIDVCQLIPTQVEVGGQMVTRYLLPEEKKVRLGQNGLEHFKRQATQADQEAIKQHYANFSESSTDKLTPLYNDLRQSFAQVFNWERRENNQAHLNRENLELYAKALTAQHSYLFAGNKLSQTNLNFSKLWPTSQSMDHGYKLALDWHEIESYAIVLRYFLHRRYNTLMLKVGALRKKAKETAFNPYRFNSKDLTSLVEFNVGSMIYANPAFSIVNQRVEERRAAASEQVFDPVQPGQGTSRLLLKENAEDHVSKVPAYLINLDKDVERLRHIEQQVGKGFFKRIPAVYAKEFSEEKRKELFDVDRYFAETQKIVAPSEIGCTLSHCQIYLEVINDPNIADDDWVFITEDDCKYPADWRERLNTLLNYLKTPYADGLNLVLLSQVYIKTLEEQTHEGVINTTNLFVDRQIQVKIAEHMTLHPINGFIPAGSCCYLVRKRALKDKVEIFKRPFWVADHFTYIVDFLPGSYAIANPILAIHNTEDFESNISAERVISERKMRNNLKKVPLEWSEIFNFIGRNKYVLQRTLSLDEIKEKFPDYEVVPKFDYRTLSAEEFARRYNREGFIANYGREPTDDDINRALQHQEAYRRIVEKSLNLYFFNLIIEDDAVFYPGEDFNKLINLYVKYVDTRLNLLHRLVCLSNNRNKTPFIPLKEEDYREASIHLKDKGTLREDYELLEINAKAPTGATAYLVLNLNLLSDKAHTKPVSWMYDDFPKFFQFNVNSFSYSNPCLVATPNQNLATLEKEEDEQDEGKVEE</sequence>
<dbReference type="CDD" id="cd06532">
    <property type="entry name" value="Glyco_transf_25"/>
    <property type="match status" value="1"/>
</dbReference>
<dbReference type="EMBL" id="NRHC01000015">
    <property type="protein sequence ID" value="RIY34230.1"/>
    <property type="molecule type" value="Genomic_DNA"/>
</dbReference>
<reference evidence="2 3" key="1">
    <citation type="submission" date="2017-08" db="EMBL/GenBank/DDBJ databases">
        <title>Reclassification of Bisgaard taxon 37 and 44.</title>
        <authorList>
            <person name="Christensen H."/>
        </authorList>
    </citation>
    <scope>NUCLEOTIDE SEQUENCE [LARGE SCALE GENOMIC DNA]</scope>
    <source>
        <strain evidence="2 3">B96_3</strain>
    </source>
</reference>
<dbReference type="RefSeq" id="WP_119524462.1">
    <property type="nucleotide sequence ID" value="NZ_NRHC01000015.1"/>
</dbReference>
<dbReference type="InterPro" id="IPR002654">
    <property type="entry name" value="Glyco_trans_25"/>
</dbReference>
<dbReference type="OrthoDB" id="9816113at2"/>
<protein>
    <recommendedName>
        <fullName evidence="1">Glycosyl transferase family 25 domain-containing protein</fullName>
    </recommendedName>
</protein>
<gene>
    <name evidence="2" type="ORF">CKF54_01175</name>
</gene>
<dbReference type="Pfam" id="PF01755">
    <property type="entry name" value="Glyco_transf_25"/>
    <property type="match status" value="1"/>
</dbReference>
<evidence type="ECO:0000313" key="3">
    <source>
        <dbReference type="Proteomes" id="UP000265691"/>
    </source>
</evidence>
<evidence type="ECO:0000313" key="2">
    <source>
        <dbReference type="EMBL" id="RIY34230.1"/>
    </source>
</evidence>
<organism evidence="2 3">
    <name type="scientific">Psittacicella hinzii</name>
    <dbReference type="NCBI Taxonomy" id="2028575"/>
    <lineage>
        <taxon>Bacteria</taxon>
        <taxon>Pseudomonadati</taxon>
        <taxon>Pseudomonadota</taxon>
        <taxon>Gammaproteobacteria</taxon>
        <taxon>Pasteurellales</taxon>
        <taxon>Psittacicellaceae</taxon>
        <taxon>Psittacicella</taxon>
    </lineage>
</organism>
<name>A0A3A1YAJ4_9GAMM</name>
<accession>A0A3A1YAJ4</accession>
<evidence type="ECO:0000259" key="1">
    <source>
        <dbReference type="Pfam" id="PF01755"/>
    </source>
</evidence>